<comment type="cofactor">
    <cofactor evidence="1">
        <name>a divalent metal cation</name>
        <dbReference type="ChEBI" id="CHEBI:60240"/>
    </cofactor>
</comment>
<dbReference type="KEGG" id="haq:DU484_03675"/>
<dbReference type="GO" id="GO:0046872">
    <property type="term" value="F:metal ion binding"/>
    <property type="evidence" value="ECO:0007669"/>
    <property type="project" value="UniProtKB-KW"/>
</dbReference>
<dbReference type="Gene3D" id="3.60.21.10">
    <property type="match status" value="1"/>
</dbReference>
<dbReference type="AlphaFoldDB" id="A0A345E0H2"/>
<dbReference type="NCBIfam" id="TIGR00040">
    <property type="entry name" value="yfcE"/>
    <property type="match status" value="1"/>
</dbReference>
<dbReference type="OrthoDB" id="9959at2157"/>
<dbReference type="GeneID" id="37286047"/>
<proteinExistence type="inferred from homology"/>
<dbReference type="SUPFAM" id="SSF56300">
    <property type="entry name" value="Metallo-dependent phosphatases"/>
    <property type="match status" value="1"/>
</dbReference>
<dbReference type="Proteomes" id="UP000252985">
    <property type="component" value="Chromosome"/>
</dbReference>
<evidence type="ECO:0000313" key="6">
    <source>
        <dbReference type="Proteomes" id="UP000253273"/>
    </source>
</evidence>
<protein>
    <recommendedName>
        <fullName evidence="1">Phosphoesterase</fullName>
        <ecNumber evidence="1">3.1.4.-</ecNumber>
    </recommendedName>
</protein>
<dbReference type="RefSeq" id="WP_114584843.1">
    <property type="nucleotide sequence ID" value="NZ_CP031148.1"/>
</dbReference>
<dbReference type="InterPro" id="IPR029052">
    <property type="entry name" value="Metallo-depent_PP-like"/>
</dbReference>
<dbReference type="InterPro" id="IPR024654">
    <property type="entry name" value="Calcineurin-like_PHP_lpxH"/>
</dbReference>
<evidence type="ECO:0000313" key="3">
    <source>
        <dbReference type="EMBL" id="AXG05694.1"/>
    </source>
</evidence>
<dbReference type="InterPro" id="IPR000979">
    <property type="entry name" value="Phosphodiesterase_MJ0936/Vps29"/>
</dbReference>
<comment type="similarity">
    <text evidence="1">Belongs to the metallophosphoesterase superfamily. YfcE family.</text>
</comment>
<reference evidence="4 5" key="1">
    <citation type="submission" date="2018-07" db="EMBL/GenBank/DDBJ databases">
        <title>Genome sequences of Haloplanus sp. CBA1112.</title>
        <authorList>
            <person name="Kim Y.B."/>
            <person name="Roh S.W."/>
        </authorList>
    </citation>
    <scope>NUCLEOTIDE SEQUENCE [LARGE SCALE GENOMIC DNA]</scope>
    <source>
        <strain evidence="4 5">CBA1112</strain>
    </source>
</reference>
<dbReference type="EMBL" id="CP031148">
    <property type="protein sequence ID" value="AXG09031.1"/>
    <property type="molecule type" value="Genomic_DNA"/>
</dbReference>
<accession>A0A345EA09</accession>
<evidence type="ECO:0000259" key="2">
    <source>
        <dbReference type="Pfam" id="PF12850"/>
    </source>
</evidence>
<dbReference type="GO" id="GO:0016787">
    <property type="term" value="F:hydrolase activity"/>
    <property type="evidence" value="ECO:0007669"/>
    <property type="project" value="UniProtKB-UniRule"/>
</dbReference>
<dbReference type="EC" id="3.1.4.-" evidence="1"/>
<keyword evidence="6" id="KW-1185">Reference proteome</keyword>
<dbReference type="KEGG" id="haj:DU500_04160"/>
<name>A0A345E0H2_9EURY</name>
<reference evidence="3 6" key="2">
    <citation type="submission" date="2018-07" db="EMBL/GenBank/DDBJ databases">
        <title>Genome sequences of Haloplanus sp. CBA1113.</title>
        <authorList>
            <person name="Kim Y.B."/>
            <person name="Roh S.W."/>
        </authorList>
    </citation>
    <scope>NUCLEOTIDE SEQUENCE [LARGE SCALE GENOMIC DNA]</scope>
    <source>
        <strain evidence="3 6">CBA1113</strain>
    </source>
</reference>
<feature type="domain" description="Calcineurin-like phosphoesterase" evidence="2">
    <location>
        <begin position="1"/>
        <end position="154"/>
    </location>
</feature>
<evidence type="ECO:0000256" key="1">
    <source>
        <dbReference type="RuleBase" id="RU362039"/>
    </source>
</evidence>
<dbReference type="Proteomes" id="UP000253273">
    <property type="component" value="Chromosome"/>
</dbReference>
<dbReference type="PANTHER" id="PTHR11124">
    <property type="entry name" value="VACUOLAR SORTING PROTEIN VPS29"/>
    <property type="match status" value="1"/>
</dbReference>
<dbReference type="EMBL" id="CP031150">
    <property type="protein sequence ID" value="AXG05694.1"/>
    <property type="molecule type" value="Genomic_DNA"/>
</dbReference>
<evidence type="ECO:0000313" key="4">
    <source>
        <dbReference type="EMBL" id="AXG09031.1"/>
    </source>
</evidence>
<keyword evidence="1" id="KW-0479">Metal-binding</keyword>
<accession>A0A345E0H2</accession>
<evidence type="ECO:0000313" key="5">
    <source>
        <dbReference type="Proteomes" id="UP000252985"/>
    </source>
</evidence>
<sequence length="167" mass="17246">MELAIISDTHVPGRASGIPDWVRERVEAADHVIHAGDFETPAVVDEVRSLAGGSFTGVRGNVDAAGVDLPKVATVECGGVEFVVTHGTGDRIGYEDRVVAAVREHGGADAVGVAGHTHDPLDEVHDGVRVLNPGSATGASPAGATTMLTATVADGDLTVTLHREDRW</sequence>
<gene>
    <name evidence="4" type="ORF">DU484_03675</name>
    <name evidence="3" type="ORF">DU500_04160</name>
</gene>
<dbReference type="Pfam" id="PF12850">
    <property type="entry name" value="Metallophos_2"/>
    <property type="match status" value="1"/>
</dbReference>
<organism evidence="3 6">
    <name type="scientific">Haloplanus rubicundus</name>
    <dbReference type="NCBI Taxonomy" id="1547898"/>
    <lineage>
        <taxon>Archaea</taxon>
        <taxon>Methanobacteriati</taxon>
        <taxon>Methanobacteriota</taxon>
        <taxon>Stenosarchaea group</taxon>
        <taxon>Halobacteria</taxon>
        <taxon>Halobacteriales</taxon>
        <taxon>Haloferacaceae</taxon>
        <taxon>Haloplanus</taxon>
    </lineage>
</organism>